<reference evidence="1" key="1">
    <citation type="submission" date="2018-12" db="EMBL/GenBank/DDBJ databases">
        <authorList>
            <person name="Syme R.A."/>
            <person name="Farfan-Caceres L."/>
            <person name="Lichtenzveig J."/>
        </authorList>
    </citation>
    <scope>NUCLEOTIDE SEQUENCE</scope>
    <source>
        <strain evidence="1">Al4</strain>
    </source>
</reference>
<name>A0A8H7MI43_9PLEO</name>
<protein>
    <submittedName>
        <fullName evidence="1">Uncharacterized protein</fullName>
    </submittedName>
</protein>
<dbReference type="AlphaFoldDB" id="A0A8H7MI43"/>
<dbReference type="EMBL" id="RZGK01000010">
    <property type="protein sequence ID" value="KAF9695798.1"/>
    <property type="molecule type" value="Genomic_DNA"/>
</dbReference>
<accession>A0A8H7MI43</accession>
<sequence>MSSSSSGSCGNLFTDVKTEDLNASHAALRARIDTAVSQIHPIANRLEQVKQQLDRTIDLGIQDIQYQEDFSHITSIGEVETPESIDDFVNSFHNIHTIAQMKATLTVQAIHSALQTAKTMSSLTAKSITALKAIARYKQPYNTEDKTWATFAALQGFASELFYSLTTANESYVKAAIEQYDPGIEAYKDKDAVLNEEVVRKFKEKSDEKRRKQLRKMWEGITNGSAASRDFWVQKRKIEGLLHVLRWPWIEALEDEVQLLRGIQKDLQHLTLGEDAEGLSG</sequence>
<evidence type="ECO:0000313" key="1">
    <source>
        <dbReference type="EMBL" id="KAF9695798.1"/>
    </source>
</evidence>
<organism evidence="1 2">
    <name type="scientific">Ascochyta lentis</name>
    <dbReference type="NCBI Taxonomy" id="205686"/>
    <lineage>
        <taxon>Eukaryota</taxon>
        <taxon>Fungi</taxon>
        <taxon>Dikarya</taxon>
        <taxon>Ascomycota</taxon>
        <taxon>Pezizomycotina</taxon>
        <taxon>Dothideomycetes</taxon>
        <taxon>Pleosporomycetidae</taxon>
        <taxon>Pleosporales</taxon>
        <taxon>Pleosporineae</taxon>
        <taxon>Didymellaceae</taxon>
        <taxon>Ascochyta</taxon>
    </lineage>
</organism>
<gene>
    <name evidence="1" type="ORF">EKO04_006066</name>
</gene>
<dbReference type="Proteomes" id="UP000651452">
    <property type="component" value="Unassembled WGS sequence"/>
</dbReference>
<proteinExistence type="predicted"/>
<evidence type="ECO:0000313" key="2">
    <source>
        <dbReference type="Proteomes" id="UP000651452"/>
    </source>
</evidence>
<comment type="caution">
    <text evidence="1">The sequence shown here is derived from an EMBL/GenBank/DDBJ whole genome shotgun (WGS) entry which is preliminary data.</text>
</comment>
<reference evidence="1" key="2">
    <citation type="submission" date="2020-09" db="EMBL/GenBank/DDBJ databases">
        <title>Reference genome assembly for Australian Ascochyta lentis isolate Al4.</title>
        <authorList>
            <person name="Lee R.C."/>
            <person name="Farfan-Caceres L.M."/>
            <person name="Debler J.W."/>
            <person name="Williams A.H."/>
            <person name="Henares B.M."/>
        </authorList>
    </citation>
    <scope>NUCLEOTIDE SEQUENCE</scope>
    <source>
        <strain evidence="1">Al4</strain>
    </source>
</reference>
<keyword evidence="2" id="KW-1185">Reference proteome</keyword>
<dbReference type="OrthoDB" id="3794189at2759"/>